<dbReference type="PANTHER" id="PTHR12191">
    <property type="entry name" value="SOLUTE CARRIER FAMILY 39"/>
    <property type="match status" value="1"/>
</dbReference>
<dbReference type="Pfam" id="PF02535">
    <property type="entry name" value="Zip"/>
    <property type="match status" value="1"/>
</dbReference>
<evidence type="ECO:0000256" key="1">
    <source>
        <dbReference type="ARBA" id="ARBA00004141"/>
    </source>
</evidence>
<feature type="transmembrane region" description="Helical" evidence="5">
    <location>
        <begin position="166"/>
        <end position="187"/>
    </location>
</feature>
<feature type="transmembrane region" description="Helical" evidence="5">
    <location>
        <begin position="68"/>
        <end position="87"/>
    </location>
</feature>
<feature type="transmembrane region" description="Helical" evidence="5">
    <location>
        <begin position="193"/>
        <end position="214"/>
    </location>
</feature>
<keyword evidence="7" id="KW-1185">Reference proteome</keyword>
<protein>
    <submittedName>
        <fullName evidence="6">Zinc/iron permease</fullName>
    </submittedName>
</protein>
<feature type="transmembrane region" description="Helical" evidence="5">
    <location>
        <begin position="31"/>
        <end position="56"/>
    </location>
</feature>
<dbReference type="GO" id="GO:0140410">
    <property type="term" value="F:monoatomic cation:bicarbonate symporter activity"/>
    <property type="evidence" value="ECO:0007669"/>
    <property type="project" value="TreeGrafter"/>
</dbReference>
<dbReference type="GO" id="GO:0030003">
    <property type="term" value="P:intracellular monoatomic cation homeostasis"/>
    <property type="evidence" value="ECO:0007669"/>
    <property type="project" value="TreeGrafter"/>
</dbReference>
<keyword evidence="2 5" id="KW-0812">Transmembrane</keyword>
<reference evidence="6 7" key="1">
    <citation type="submission" date="2019-07" db="EMBL/GenBank/DDBJ databases">
        <authorList>
            <person name="Cremers G."/>
        </authorList>
    </citation>
    <scope>NUCLEOTIDE SEQUENCE [LARGE SCALE GENOMIC DNA]</scope>
</reference>
<gene>
    <name evidence="6" type="ORF">MELA_00978</name>
</gene>
<keyword evidence="4 5" id="KW-0472">Membrane</keyword>
<proteinExistence type="predicted"/>
<dbReference type="Proteomes" id="UP000334340">
    <property type="component" value="Unassembled WGS sequence"/>
</dbReference>
<dbReference type="PANTHER" id="PTHR12191:SF37">
    <property type="entry name" value="ZINC TRANSPORTER FOI"/>
    <property type="match status" value="1"/>
</dbReference>
<accession>A0A564ZH31</accession>
<evidence type="ECO:0000313" key="6">
    <source>
        <dbReference type="EMBL" id="VUZ84605.1"/>
    </source>
</evidence>
<dbReference type="GO" id="GO:0005886">
    <property type="term" value="C:plasma membrane"/>
    <property type="evidence" value="ECO:0007669"/>
    <property type="project" value="TreeGrafter"/>
</dbReference>
<evidence type="ECO:0000313" key="7">
    <source>
        <dbReference type="Proteomes" id="UP000334340"/>
    </source>
</evidence>
<dbReference type="InterPro" id="IPR050799">
    <property type="entry name" value="ZIP_Transporter"/>
</dbReference>
<sequence>MTLLWILTFAVLGSVAGVAGAATVLLFSEKTLAALIPYLVSYATGTLLSAALLGLLPHTLEHQPAEMILATVLAGLCLFFVLERIVIWRHCHVVGHCDVHKTSGYMILVGDALHNFVDGVMLAAAFLSSVPLGIAAGLAVIAHELPQEVGDFAILLDSGLKRKQALLLNLLSSVPTLPGALLGYFALSQTAESVPYVLAIAAASFLYIGLADLVPGLQGHIGPETGWKQFLLMLTGVGTILLIRRLHG</sequence>
<organism evidence="6 7">
    <name type="scientific">Candidatus Methylomirabilis lanthanidiphila</name>
    <dbReference type="NCBI Taxonomy" id="2211376"/>
    <lineage>
        <taxon>Bacteria</taxon>
        <taxon>Candidatus Methylomirabilota</taxon>
        <taxon>Candidatus Methylomirabilia</taxon>
        <taxon>Candidatus Methylomirabilales</taxon>
        <taxon>Candidatus Methylomirabilaceae</taxon>
        <taxon>Candidatus Methylomirabilis</taxon>
    </lineage>
</organism>
<evidence type="ECO:0000256" key="2">
    <source>
        <dbReference type="ARBA" id="ARBA00022692"/>
    </source>
</evidence>
<dbReference type="GO" id="GO:0071578">
    <property type="term" value="P:zinc ion import across plasma membrane"/>
    <property type="evidence" value="ECO:0007669"/>
    <property type="project" value="TreeGrafter"/>
</dbReference>
<dbReference type="EMBL" id="CABIKM010000015">
    <property type="protein sequence ID" value="VUZ84605.1"/>
    <property type="molecule type" value="Genomic_DNA"/>
</dbReference>
<evidence type="ECO:0000256" key="5">
    <source>
        <dbReference type="SAM" id="Phobius"/>
    </source>
</evidence>
<dbReference type="InterPro" id="IPR003689">
    <property type="entry name" value="ZIP"/>
</dbReference>
<feature type="transmembrane region" description="Helical" evidence="5">
    <location>
        <begin position="226"/>
        <end position="243"/>
    </location>
</feature>
<keyword evidence="3 5" id="KW-1133">Transmembrane helix</keyword>
<evidence type="ECO:0000256" key="4">
    <source>
        <dbReference type="ARBA" id="ARBA00023136"/>
    </source>
</evidence>
<evidence type="ECO:0000256" key="3">
    <source>
        <dbReference type="ARBA" id="ARBA00022989"/>
    </source>
</evidence>
<name>A0A564ZH31_9BACT</name>
<feature type="transmembrane region" description="Helical" evidence="5">
    <location>
        <begin position="120"/>
        <end position="145"/>
    </location>
</feature>
<comment type="subcellular location">
    <subcellularLocation>
        <location evidence="1">Membrane</location>
        <topology evidence="1">Multi-pass membrane protein</topology>
    </subcellularLocation>
</comment>
<dbReference type="GO" id="GO:0005385">
    <property type="term" value="F:zinc ion transmembrane transporter activity"/>
    <property type="evidence" value="ECO:0007669"/>
    <property type="project" value="TreeGrafter"/>
</dbReference>
<dbReference type="AlphaFoldDB" id="A0A564ZH31"/>